<protein>
    <submittedName>
        <fullName evidence="1">DUF2180 family protein</fullName>
    </submittedName>
</protein>
<dbReference type="EMBL" id="JAEAGR010000002">
    <property type="protein sequence ID" value="MBH1939953.1"/>
    <property type="molecule type" value="Genomic_DNA"/>
</dbReference>
<sequence>MQCFTCGNSAVGVCSFCGRGVCKEHISEKPNIIAVYVGKNQTPKAIAVSKALYCGICQPQAEPIEMPEIY</sequence>
<organism evidence="1 2">
    <name type="scientific">Mobilitalea sibirica</name>
    <dbReference type="NCBI Taxonomy" id="1462919"/>
    <lineage>
        <taxon>Bacteria</taxon>
        <taxon>Bacillati</taxon>
        <taxon>Bacillota</taxon>
        <taxon>Clostridia</taxon>
        <taxon>Lachnospirales</taxon>
        <taxon>Lachnospiraceae</taxon>
        <taxon>Mobilitalea</taxon>
    </lineage>
</organism>
<dbReference type="Proteomes" id="UP000623269">
    <property type="component" value="Unassembled WGS sequence"/>
</dbReference>
<accession>A0A8J7L248</accession>
<keyword evidence="2" id="KW-1185">Reference proteome</keyword>
<dbReference type="RefSeq" id="WP_197660162.1">
    <property type="nucleotide sequence ID" value="NZ_JAEAGR010000002.1"/>
</dbReference>
<gene>
    <name evidence="1" type="ORF">I5677_03465</name>
</gene>
<evidence type="ECO:0000313" key="1">
    <source>
        <dbReference type="EMBL" id="MBH1939953.1"/>
    </source>
</evidence>
<comment type="caution">
    <text evidence="1">The sequence shown here is derived from an EMBL/GenBank/DDBJ whole genome shotgun (WGS) entry which is preliminary data.</text>
</comment>
<evidence type="ECO:0000313" key="2">
    <source>
        <dbReference type="Proteomes" id="UP000623269"/>
    </source>
</evidence>
<dbReference type="AlphaFoldDB" id="A0A8J7L248"/>
<reference evidence="1" key="1">
    <citation type="submission" date="2020-12" db="EMBL/GenBank/DDBJ databases">
        <title>M. sibirica DSM 26468T genome.</title>
        <authorList>
            <person name="Thieme N."/>
            <person name="Rettenmaier R."/>
            <person name="Zverlov V."/>
            <person name="Liebl W."/>
        </authorList>
    </citation>
    <scope>NUCLEOTIDE SEQUENCE</scope>
    <source>
        <strain evidence="1">DSM 26468</strain>
    </source>
</reference>
<name>A0A8J7L248_9FIRM</name>
<proteinExistence type="predicted"/>